<keyword evidence="2 5" id="KW-0863">Zinc-finger</keyword>
<evidence type="ECO:0000256" key="1">
    <source>
        <dbReference type="ARBA" id="ARBA00022723"/>
    </source>
</evidence>
<dbReference type="PROSITE" id="PS50157">
    <property type="entry name" value="ZINC_FINGER_C2H2_2"/>
    <property type="match status" value="1"/>
</dbReference>
<dbReference type="PROSITE" id="PS00028">
    <property type="entry name" value="ZINC_FINGER_C2H2_1"/>
    <property type="match status" value="1"/>
</dbReference>
<dbReference type="InterPro" id="IPR013087">
    <property type="entry name" value="Znf_C2H2_type"/>
</dbReference>
<protein>
    <submittedName>
        <fullName evidence="8">C2H2-type domain-containing protein</fullName>
    </submittedName>
</protein>
<evidence type="ECO:0000259" key="6">
    <source>
        <dbReference type="PROSITE" id="PS50157"/>
    </source>
</evidence>
<dbReference type="GO" id="GO:0008270">
    <property type="term" value="F:zinc ion binding"/>
    <property type="evidence" value="ECO:0007669"/>
    <property type="project" value="UniProtKB-KW"/>
</dbReference>
<dbReference type="Pfam" id="PF12756">
    <property type="entry name" value="zf-C2H2_2"/>
    <property type="match status" value="2"/>
</dbReference>
<evidence type="ECO:0000313" key="7">
    <source>
        <dbReference type="Proteomes" id="UP000887561"/>
    </source>
</evidence>
<dbReference type="SMART" id="SM00355">
    <property type="entry name" value="ZnF_C2H2"/>
    <property type="match status" value="3"/>
</dbReference>
<dbReference type="Proteomes" id="UP000887561">
    <property type="component" value="Unplaced"/>
</dbReference>
<evidence type="ECO:0000256" key="3">
    <source>
        <dbReference type="ARBA" id="ARBA00022833"/>
    </source>
</evidence>
<dbReference type="InterPro" id="IPR036236">
    <property type="entry name" value="Znf_C2H2_sf"/>
</dbReference>
<organism evidence="7 8">
    <name type="scientific">Meloidogyne javanica</name>
    <name type="common">Root-knot nematode worm</name>
    <dbReference type="NCBI Taxonomy" id="6303"/>
    <lineage>
        <taxon>Eukaryota</taxon>
        <taxon>Metazoa</taxon>
        <taxon>Ecdysozoa</taxon>
        <taxon>Nematoda</taxon>
        <taxon>Chromadorea</taxon>
        <taxon>Rhabditida</taxon>
        <taxon>Tylenchina</taxon>
        <taxon>Tylenchomorpha</taxon>
        <taxon>Tylenchoidea</taxon>
        <taxon>Meloidogynidae</taxon>
        <taxon>Meloidogyninae</taxon>
        <taxon>Meloidogyne</taxon>
        <taxon>Meloidogyne incognita group</taxon>
    </lineage>
</organism>
<comment type="similarity">
    <text evidence="4">Belongs to the ZNF277 family.</text>
</comment>
<sequence>DMNIIVDLKRYVEHWRQQFNTCKIEDVFPKIIPEEGHPLHGKVDFYYKMTEEVREDYGLRQRLAMRRLEEALACQQREREDHAFMTQCLFCRYIAKGNRAKIIHHLYTIHHLNLGSPDNLVFVIEYIEHLRDKMTRNECIYCEKTFADRITLMDHMRKKNHKERWLDVLAEDFEDTMPSFLDSDEEEEDSWEEFEQDNTDEDLLGLCLFCDHANVELDEIVDHMKDDHKFDIFAYIDEQKMELYDRMKFVNFIRKQTYNTRSPTKELKVAEIPEREEWDKDEHLVPIVNEKSAKECNGNELLEGGKSGCKIQLNTLVEESKKNAVSGVIAEDLPDLSESILANPELQDSLR</sequence>
<dbReference type="AlphaFoldDB" id="A0A915MPC3"/>
<name>A0A915MPC3_MELJA</name>
<accession>A0A915MPC3</accession>
<keyword evidence="7" id="KW-1185">Reference proteome</keyword>
<keyword evidence="3" id="KW-0862">Zinc</keyword>
<dbReference type="Gene3D" id="3.30.160.60">
    <property type="entry name" value="Classic Zinc Finger"/>
    <property type="match status" value="1"/>
</dbReference>
<keyword evidence="1" id="KW-0479">Metal-binding</keyword>
<feature type="domain" description="C2H2-type" evidence="6">
    <location>
        <begin position="137"/>
        <end position="161"/>
    </location>
</feature>
<dbReference type="InterPro" id="IPR041661">
    <property type="entry name" value="ZN622/Rei1/Reh1_Znf-C2H2"/>
</dbReference>
<evidence type="ECO:0000256" key="4">
    <source>
        <dbReference type="ARBA" id="ARBA00034119"/>
    </source>
</evidence>
<evidence type="ECO:0000256" key="2">
    <source>
        <dbReference type="ARBA" id="ARBA00022771"/>
    </source>
</evidence>
<evidence type="ECO:0000256" key="5">
    <source>
        <dbReference type="PROSITE-ProRule" id="PRU00042"/>
    </source>
</evidence>
<dbReference type="InterPro" id="IPR040048">
    <property type="entry name" value="ZNF277"/>
</dbReference>
<dbReference type="WBParaSite" id="scaffold4410_cov294.g8089">
    <property type="protein sequence ID" value="scaffold4410_cov294.g8089"/>
    <property type="gene ID" value="scaffold4410_cov294.g8089"/>
</dbReference>
<dbReference type="SUPFAM" id="SSF57667">
    <property type="entry name" value="beta-beta-alpha zinc fingers"/>
    <property type="match status" value="2"/>
</dbReference>
<dbReference type="PANTHER" id="PTHR13267">
    <property type="entry name" value="ZINC FINGER PROTEIN 277"/>
    <property type="match status" value="1"/>
</dbReference>
<dbReference type="PANTHER" id="PTHR13267:SF3">
    <property type="entry name" value="ZINC FINGER PROTEIN 277"/>
    <property type="match status" value="1"/>
</dbReference>
<proteinExistence type="inferred from homology"/>
<evidence type="ECO:0000313" key="8">
    <source>
        <dbReference type="WBParaSite" id="scaffold4410_cov294.g8089"/>
    </source>
</evidence>
<reference evidence="8" key="1">
    <citation type="submission" date="2022-11" db="UniProtKB">
        <authorList>
            <consortium name="WormBaseParasite"/>
        </authorList>
    </citation>
    <scope>IDENTIFICATION</scope>
</reference>